<name>A0A2T6ZB92_TUBBO</name>
<evidence type="ECO:0000313" key="1">
    <source>
        <dbReference type="EMBL" id="PUU72684.1"/>
    </source>
</evidence>
<organism evidence="1 2">
    <name type="scientific">Tuber borchii</name>
    <name type="common">White truffle</name>
    <dbReference type="NCBI Taxonomy" id="42251"/>
    <lineage>
        <taxon>Eukaryota</taxon>
        <taxon>Fungi</taxon>
        <taxon>Dikarya</taxon>
        <taxon>Ascomycota</taxon>
        <taxon>Pezizomycotina</taxon>
        <taxon>Pezizomycetes</taxon>
        <taxon>Pezizales</taxon>
        <taxon>Tuberaceae</taxon>
        <taxon>Tuber</taxon>
    </lineage>
</organism>
<proteinExistence type="predicted"/>
<reference evidence="1 2" key="1">
    <citation type="submission" date="2017-04" db="EMBL/GenBank/DDBJ databases">
        <title>Draft genome sequence of Tuber borchii Vittad., a whitish edible truffle.</title>
        <authorList>
            <consortium name="DOE Joint Genome Institute"/>
            <person name="Murat C."/>
            <person name="Kuo A."/>
            <person name="Barry K.W."/>
            <person name="Clum A."/>
            <person name="Dockter R.B."/>
            <person name="Fauchery L."/>
            <person name="Iotti M."/>
            <person name="Kohler A."/>
            <person name="Labutti K."/>
            <person name="Lindquist E.A."/>
            <person name="Lipzen A."/>
            <person name="Ohm R.A."/>
            <person name="Wang M."/>
            <person name="Grigoriev I.V."/>
            <person name="Zambonelli A."/>
            <person name="Martin F.M."/>
        </authorList>
    </citation>
    <scope>NUCLEOTIDE SEQUENCE [LARGE SCALE GENOMIC DNA]</scope>
    <source>
        <strain evidence="1 2">Tbo3840</strain>
    </source>
</reference>
<accession>A0A2T6ZB92</accession>
<comment type="caution">
    <text evidence="1">The sequence shown here is derived from an EMBL/GenBank/DDBJ whole genome shotgun (WGS) entry which is preliminary data.</text>
</comment>
<sequence>MAQVLMRSVESARLTGRETPLNNSFHYGTAVPLAWHRGDTMTCRAVRHGWQMTCCLCR</sequence>
<dbReference type="EMBL" id="NESQ01000483">
    <property type="protein sequence ID" value="PUU72684.1"/>
    <property type="molecule type" value="Genomic_DNA"/>
</dbReference>
<protein>
    <submittedName>
        <fullName evidence="1">Uncharacterized protein</fullName>
    </submittedName>
</protein>
<evidence type="ECO:0000313" key="2">
    <source>
        <dbReference type="Proteomes" id="UP000244722"/>
    </source>
</evidence>
<gene>
    <name evidence="1" type="ORF">B9Z19DRAFT_1096783</name>
</gene>
<dbReference type="Proteomes" id="UP000244722">
    <property type="component" value="Unassembled WGS sequence"/>
</dbReference>
<dbReference type="AlphaFoldDB" id="A0A2T6ZB92"/>
<keyword evidence="2" id="KW-1185">Reference proteome</keyword>